<keyword evidence="2" id="KW-1185">Reference proteome</keyword>
<sequence length="97" mass="10824">MPTELAKIVCDFIAYNTSRVKRKDKVGDKTQASYAGEVTETAKQRHLPSIHLHTINISELVQTHNRDHEEENTTLASFTFSASAAIVEKRDPVAIAM</sequence>
<name>A0ABR2UD24_9ROSI</name>
<evidence type="ECO:0000313" key="1">
    <source>
        <dbReference type="EMBL" id="KAK9047592.1"/>
    </source>
</evidence>
<evidence type="ECO:0000313" key="2">
    <source>
        <dbReference type="Proteomes" id="UP001396334"/>
    </source>
</evidence>
<dbReference type="EMBL" id="JBBPBN010000001">
    <property type="protein sequence ID" value="KAK9047592.1"/>
    <property type="molecule type" value="Genomic_DNA"/>
</dbReference>
<comment type="caution">
    <text evidence="1">The sequence shown here is derived from an EMBL/GenBank/DDBJ whole genome shotgun (WGS) entry which is preliminary data.</text>
</comment>
<accession>A0ABR2UD24</accession>
<protein>
    <submittedName>
        <fullName evidence="1">Uncharacterized protein</fullName>
    </submittedName>
</protein>
<reference evidence="1 2" key="1">
    <citation type="journal article" date="2024" name="G3 (Bethesda)">
        <title>Genome assembly of Hibiscus sabdariffa L. provides insights into metabolisms of medicinal natural products.</title>
        <authorList>
            <person name="Kim T."/>
        </authorList>
    </citation>
    <scope>NUCLEOTIDE SEQUENCE [LARGE SCALE GENOMIC DNA]</scope>
    <source>
        <strain evidence="1">TK-2024</strain>
        <tissue evidence="1">Old leaves</tissue>
    </source>
</reference>
<organism evidence="1 2">
    <name type="scientific">Hibiscus sabdariffa</name>
    <name type="common">roselle</name>
    <dbReference type="NCBI Taxonomy" id="183260"/>
    <lineage>
        <taxon>Eukaryota</taxon>
        <taxon>Viridiplantae</taxon>
        <taxon>Streptophyta</taxon>
        <taxon>Embryophyta</taxon>
        <taxon>Tracheophyta</taxon>
        <taxon>Spermatophyta</taxon>
        <taxon>Magnoliopsida</taxon>
        <taxon>eudicotyledons</taxon>
        <taxon>Gunneridae</taxon>
        <taxon>Pentapetalae</taxon>
        <taxon>rosids</taxon>
        <taxon>malvids</taxon>
        <taxon>Malvales</taxon>
        <taxon>Malvaceae</taxon>
        <taxon>Malvoideae</taxon>
        <taxon>Hibiscus</taxon>
    </lineage>
</organism>
<gene>
    <name evidence="1" type="ORF">V6N11_053431</name>
</gene>
<proteinExistence type="predicted"/>
<dbReference type="Proteomes" id="UP001396334">
    <property type="component" value="Unassembled WGS sequence"/>
</dbReference>